<dbReference type="Proteomes" id="UP000191554">
    <property type="component" value="Unassembled WGS sequence"/>
</dbReference>
<proteinExistence type="predicted"/>
<dbReference type="Gene3D" id="2.40.10.220">
    <property type="entry name" value="predicted glycosyltransferase like domains"/>
    <property type="match status" value="1"/>
</dbReference>
<accession>A0A1V4SJF4</accession>
<dbReference type="RefSeq" id="WP_080064623.1">
    <property type="nucleotide sequence ID" value="NZ_MZGX01000013.1"/>
</dbReference>
<gene>
    <name evidence="2" type="ORF">CLHUN_21870</name>
</gene>
<evidence type="ECO:0000259" key="1">
    <source>
        <dbReference type="Pfam" id="PF07238"/>
    </source>
</evidence>
<dbReference type="SUPFAM" id="SSF141371">
    <property type="entry name" value="PilZ domain-like"/>
    <property type="match status" value="1"/>
</dbReference>
<dbReference type="EMBL" id="MZGX01000013">
    <property type="protein sequence ID" value="OPX43944.1"/>
    <property type="molecule type" value="Genomic_DNA"/>
</dbReference>
<sequence>MHKTHLVLRHYNKFKPINCTYISGDTSKIFTVKLNENENGVAEMLKGDPVLIGMLDESEILLVNGGSVVGANPKEDKYIICSNNVVNIARELEKRQYERYPTSLLGEIKLADSSRREPACIKDFSYSGMCIYSTGDFEVNDAVEISVFLANNVSKYDGTVMRKSKNFGRNEYGIQIVHRDKNAMYSTEAQLAGWVQSEKELIYRHLLNANYKF</sequence>
<reference evidence="2 3" key="1">
    <citation type="submission" date="2017-03" db="EMBL/GenBank/DDBJ databases">
        <title>Genome sequence of Clostridium hungatei DSM 14427.</title>
        <authorList>
            <person name="Poehlein A."/>
            <person name="Daniel R."/>
        </authorList>
    </citation>
    <scope>NUCLEOTIDE SEQUENCE [LARGE SCALE GENOMIC DNA]</scope>
    <source>
        <strain evidence="2 3">DSM 14427</strain>
    </source>
</reference>
<dbReference type="InterPro" id="IPR009875">
    <property type="entry name" value="PilZ_domain"/>
</dbReference>
<dbReference type="STRING" id="48256.CLHUN_21870"/>
<keyword evidence="3" id="KW-1185">Reference proteome</keyword>
<dbReference type="OrthoDB" id="2081956at2"/>
<comment type="caution">
    <text evidence="2">The sequence shown here is derived from an EMBL/GenBank/DDBJ whole genome shotgun (WGS) entry which is preliminary data.</text>
</comment>
<dbReference type="GO" id="GO:0035438">
    <property type="term" value="F:cyclic-di-GMP binding"/>
    <property type="evidence" value="ECO:0007669"/>
    <property type="project" value="InterPro"/>
</dbReference>
<evidence type="ECO:0000313" key="2">
    <source>
        <dbReference type="EMBL" id="OPX43944.1"/>
    </source>
</evidence>
<dbReference type="AlphaFoldDB" id="A0A1V4SJF4"/>
<name>A0A1V4SJF4_RUMHU</name>
<dbReference type="Pfam" id="PF07238">
    <property type="entry name" value="PilZ"/>
    <property type="match status" value="1"/>
</dbReference>
<evidence type="ECO:0000313" key="3">
    <source>
        <dbReference type="Proteomes" id="UP000191554"/>
    </source>
</evidence>
<organism evidence="2 3">
    <name type="scientific">Ruminiclostridium hungatei</name>
    <name type="common">Clostridium hungatei</name>
    <dbReference type="NCBI Taxonomy" id="48256"/>
    <lineage>
        <taxon>Bacteria</taxon>
        <taxon>Bacillati</taxon>
        <taxon>Bacillota</taxon>
        <taxon>Clostridia</taxon>
        <taxon>Eubacteriales</taxon>
        <taxon>Oscillospiraceae</taxon>
        <taxon>Ruminiclostridium</taxon>
    </lineage>
</organism>
<feature type="domain" description="PilZ" evidence="1">
    <location>
        <begin position="93"/>
        <end position="183"/>
    </location>
</feature>
<protein>
    <submittedName>
        <fullName evidence="2">PilZ domain protein</fullName>
    </submittedName>
</protein>